<keyword evidence="5 7" id="KW-1133">Transmembrane helix</keyword>
<sequence length="280" mass="31034">MGEEQIILEKKSVVKYYLFKILFAATVIIVVTWVVLPFIMTIIYALSDPLQYYDRYIIIPTRYTFEHVKSLLDLGAGQAIINSVIVALLTILFSFIIGLPAGYAFARYKFRGKDSLKLFLVGLRMFPIIVIAVPLVTLYLQLGLNDTLLGVALAHTAMATPFVVLITSSIFAGVPVELEEAGLIFGLSRIQAFLRITMPLALPGLTAAAIFTFIMSWNEVFIAAVLTFRNRTLPAFVLQSALASTDFIKFAAAFIMVVPALVFVFVAGKYLIQMWGITLK</sequence>
<organism evidence="9 10">
    <name type="scientific">Staphylothermus marinus (strain ATCC 43588 / DSM 3639 / JCM 9404 / F1)</name>
    <dbReference type="NCBI Taxonomy" id="399550"/>
    <lineage>
        <taxon>Archaea</taxon>
        <taxon>Thermoproteota</taxon>
        <taxon>Thermoprotei</taxon>
        <taxon>Desulfurococcales</taxon>
        <taxon>Desulfurococcaceae</taxon>
        <taxon>Staphylothermus</taxon>
    </lineage>
</organism>
<name>A3DLA4_STAMF</name>
<feature type="transmembrane region" description="Helical" evidence="7">
    <location>
        <begin position="192"/>
        <end position="214"/>
    </location>
</feature>
<keyword evidence="3" id="KW-1003">Cell membrane</keyword>
<dbReference type="PROSITE" id="PS50928">
    <property type="entry name" value="ABC_TM1"/>
    <property type="match status" value="1"/>
</dbReference>
<proteinExistence type="inferred from homology"/>
<dbReference type="SUPFAM" id="SSF161098">
    <property type="entry name" value="MetI-like"/>
    <property type="match status" value="1"/>
</dbReference>
<dbReference type="Proteomes" id="UP000000254">
    <property type="component" value="Chromosome"/>
</dbReference>
<feature type="transmembrane region" description="Helical" evidence="7">
    <location>
        <begin position="21"/>
        <end position="46"/>
    </location>
</feature>
<dbReference type="HOGENOM" id="CLU_016047_1_2_2"/>
<dbReference type="InterPro" id="IPR000515">
    <property type="entry name" value="MetI-like"/>
</dbReference>
<comment type="subcellular location">
    <subcellularLocation>
        <location evidence="1 7">Cell membrane</location>
        <topology evidence="1 7">Multi-pass membrane protein</topology>
    </subcellularLocation>
</comment>
<evidence type="ECO:0000256" key="1">
    <source>
        <dbReference type="ARBA" id="ARBA00004651"/>
    </source>
</evidence>
<dbReference type="InterPro" id="IPR035906">
    <property type="entry name" value="MetI-like_sf"/>
</dbReference>
<evidence type="ECO:0000256" key="2">
    <source>
        <dbReference type="ARBA" id="ARBA00022448"/>
    </source>
</evidence>
<feature type="domain" description="ABC transmembrane type-1" evidence="8">
    <location>
        <begin position="80"/>
        <end position="267"/>
    </location>
</feature>
<reference evidence="10" key="1">
    <citation type="journal article" date="2009" name="BMC Genomics">
        <title>The complete genome sequence of Staphylothermus marinus reveals differences in sulfur metabolism among heterotrophic Crenarchaeota.</title>
        <authorList>
            <person name="Anderson I.J."/>
            <person name="Dharmarajan L."/>
            <person name="Rodriguez J."/>
            <person name="Hooper S."/>
            <person name="Porat I."/>
            <person name="Ulrich L.E."/>
            <person name="Elkins J.G."/>
            <person name="Mavromatis K."/>
            <person name="Sun H."/>
            <person name="Land M."/>
            <person name="Lapidus A."/>
            <person name="Lucas S."/>
            <person name="Barry K."/>
            <person name="Huber H."/>
            <person name="Zhulin I.B."/>
            <person name="Whitman W.B."/>
            <person name="Mukhopadhyay B."/>
            <person name="Woese C."/>
            <person name="Bristow J."/>
            <person name="Kyrpides N."/>
        </authorList>
    </citation>
    <scope>NUCLEOTIDE SEQUENCE [LARGE SCALE GENOMIC DNA]</scope>
    <source>
        <strain evidence="10">ATCC 43588 / DSM 3639 / JCM 9404 / F1</strain>
    </source>
</reference>
<dbReference type="CDD" id="cd06261">
    <property type="entry name" value="TM_PBP2"/>
    <property type="match status" value="1"/>
</dbReference>
<evidence type="ECO:0000256" key="7">
    <source>
        <dbReference type="RuleBase" id="RU363032"/>
    </source>
</evidence>
<dbReference type="InterPro" id="IPR050901">
    <property type="entry name" value="BP-dep_ABC_trans_perm"/>
</dbReference>
<feature type="transmembrane region" description="Helical" evidence="7">
    <location>
        <begin position="148"/>
        <end position="171"/>
    </location>
</feature>
<dbReference type="GeneID" id="4906948"/>
<dbReference type="STRING" id="399550.Smar_0301"/>
<reference evidence="9 10" key="2">
    <citation type="journal article" date="2009" name="Stand. Genomic Sci.">
        <title>Complete genome sequence of Staphylothermus marinus Stetter and Fiala 1986 type strain F1.</title>
        <authorList>
            <person name="Anderson I.J."/>
            <person name="Sun H."/>
            <person name="Lapidus A."/>
            <person name="Copeland A."/>
            <person name="Glavina Del Rio T."/>
            <person name="Tice H."/>
            <person name="Dalin E."/>
            <person name="Lucas S."/>
            <person name="Barry K."/>
            <person name="Land M."/>
            <person name="Richardson P."/>
            <person name="Huber H."/>
            <person name="Kyrpides N.C."/>
        </authorList>
    </citation>
    <scope>NUCLEOTIDE SEQUENCE [LARGE SCALE GENOMIC DNA]</scope>
    <source>
        <strain evidence="10">ATCC 43588 / DSM 3639 / JCM 9404 / F1</strain>
    </source>
</reference>
<dbReference type="Gene3D" id="1.10.3720.10">
    <property type="entry name" value="MetI-like"/>
    <property type="match status" value="1"/>
</dbReference>
<evidence type="ECO:0000256" key="3">
    <source>
        <dbReference type="ARBA" id="ARBA00022475"/>
    </source>
</evidence>
<feature type="transmembrane region" description="Helical" evidence="7">
    <location>
        <begin position="79"/>
        <end position="106"/>
    </location>
</feature>
<dbReference type="KEGG" id="smr:Smar_0301"/>
<evidence type="ECO:0000256" key="6">
    <source>
        <dbReference type="ARBA" id="ARBA00023136"/>
    </source>
</evidence>
<keyword evidence="2 7" id="KW-0813">Transport</keyword>
<protein>
    <submittedName>
        <fullName evidence="9">Binding-protein-dependent transport systems inner membrane component</fullName>
    </submittedName>
</protein>
<keyword evidence="6 7" id="KW-0472">Membrane</keyword>
<dbReference type="PANTHER" id="PTHR32243">
    <property type="entry name" value="MALTOSE TRANSPORT SYSTEM PERMEASE-RELATED"/>
    <property type="match status" value="1"/>
</dbReference>
<keyword evidence="10" id="KW-1185">Reference proteome</keyword>
<evidence type="ECO:0000259" key="8">
    <source>
        <dbReference type="PROSITE" id="PS50928"/>
    </source>
</evidence>
<keyword evidence="4 7" id="KW-0812">Transmembrane</keyword>
<dbReference type="Pfam" id="PF00528">
    <property type="entry name" value="BPD_transp_1"/>
    <property type="match status" value="1"/>
</dbReference>
<evidence type="ECO:0000256" key="4">
    <source>
        <dbReference type="ARBA" id="ARBA00022692"/>
    </source>
</evidence>
<accession>A3DLA4</accession>
<feature type="transmembrane region" description="Helical" evidence="7">
    <location>
        <begin position="250"/>
        <end position="272"/>
    </location>
</feature>
<dbReference type="GO" id="GO:0005886">
    <property type="term" value="C:plasma membrane"/>
    <property type="evidence" value="ECO:0007669"/>
    <property type="project" value="UniProtKB-SubCell"/>
</dbReference>
<evidence type="ECO:0000313" key="10">
    <source>
        <dbReference type="Proteomes" id="UP000000254"/>
    </source>
</evidence>
<dbReference type="EMBL" id="CP000575">
    <property type="protein sequence ID" value="ABN69414.1"/>
    <property type="molecule type" value="Genomic_DNA"/>
</dbReference>
<evidence type="ECO:0000313" key="9">
    <source>
        <dbReference type="EMBL" id="ABN69414.1"/>
    </source>
</evidence>
<dbReference type="eggNOG" id="arCOG00159">
    <property type="taxonomic scope" value="Archaea"/>
</dbReference>
<evidence type="ECO:0000256" key="5">
    <source>
        <dbReference type="ARBA" id="ARBA00022989"/>
    </source>
</evidence>
<dbReference type="AlphaFoldDB" id="A3DLA4"/>
<dbReference type="GO" id="GO:0055085">
    <property type="term" value="P:transmembrane transport"/>
    <property type="evidence" value="ECO:0007669"/>
    <property type="project" value="InterPro"/>
</dbReference>
<comment type="similarity">
    <text evidence="7">Belongs to the binding-protein-dependent transport system permease family.</text>
</comment>
<gene>
    <name evidence="9" type="ordered locus">Smar_0301</name>
</gene>
<dbReference type="RefSeq" id="WP_011838605.1">
    <property type="nucleotide sequence ID" value="NC_009033.1"/>
</dbReference>
<dbReference type="PANTHER" id="PTHR32243:SF18">
    <property type="entry name" value="INNER MEMBRANE ABC TRANSPORTER PERMEASE PROTEIN YCJP"/>
    <property type="match status" value="1"/>
</dbReference>
<dbReference type="OrthoDB" id="45815at2157"/>
<feature type="transmembrane region" description="Helical" evidence="7">
    <location>
        <begin position="118"/>
        <end position="142"/>
    </location>
</feature>